<dbReference type="PANTHER" id="PTHR32035:SF3">
    <property type="entry name" value="SMALL RIBOSOMAL SUBUNIT PROTEIN MS38"/>
    <property type="match status" value="1"/>
</dbReference>
<keyword evidence="2" id="KW-0496">Mitochondrion</keyword>
<dbReference type="GO" id="GO:0005739">
    <property type="term" value="C:mitochondrion"/>
    <property type="evidence" value="ECO:0007669"/>
    <property type="project" value="UniProtKB-SubCell"/>
</dbReference>
<dbReference type="Proteomes" id="UP000326759">
    <property type="component" value="Unassembled WGS sequence"/>
</dbReference>
<comment type="subcellular location">
    <subcellularLocation>
        <location evidence="1">Mitochondrion</location>
    </subcellularLocation>
</comment>
<dbReference type="PANTHER" id="PTHR32035">
    <property type="entry name" value="AURORA KINASE A-INTERACTING PROTEIN"/>
    <property type="match status" value="1"/>
</dbReference>
<dbReference type="AlphaFoldDB" id="A0A5N5T201"/>
<comment type="similarity">
    <text evidence="3">Belongs to the mitochondrion-specific ribosomal protein mS38 family.</text>
</comment>
<feature type="domain" description="Ribosomal protein mS38 C-terminal" evidence="5">
    <location>
        <begin position="121"/>
        <end position="154"/>
    </location>
</feature>
<evidence type="ECO:0000313" key="7">
    <source>
        <dbReference type="Proteomes" id="UP000326759"/>
    </source>
</evidence>
<dbReference type="Pfam" id="PF08213">
    <property type="entry name" value="COX24_C"/>
    <property type="match status" value="1"/>
</dbReference>
<name>A0A5N5T201_9CRUS</name>
<evidence type="ECO:0000259" key="5">
    <source>
        <dbReference type="SMART" id="SM01155"/>
    </source>
</evidence>
<accession>A0A5N5T201</accession>
<evidence type="ECO:0000256" key="1">
    <source>
        <dbReference type="ARBA" id="ARBA00004173"/>
    </source>
</evidence>
<comment type="caution">
    <text evidence="6">The sequence shown here is derived from an EMBL/GenBank/DDBJ whole genome shotgun (WGS) entry which is preliminary data.</text>
</comment>
<sequence length="227" mass="26551">MSFIYSSIKRVCKLPILPQVLKNGKNLEAGNSIFAAQRKYLSPFEESLAAAQVYKENKLLVSCLQPSSIIMPTIERNKGIEITVPFKKPLIEEPFLEILEKFDPVTPIIIEEPPSMVIKKEAARLITIRRIKMNKHKLRKLRKRMRFVYRKRNQKREYQKEKLFQASQMDKIREAHAFNAVAYVDDILKRAKEKPFPRTYKGKRLPKEVIRILIENDGKYIPPKPSS</sequence>
<protein>
    <recommendedName>
        <fullName evidence="4">Small ribosomal subunit protein mS38</fullName>
    </recommendedName>
</protein>
<organism evidence="6 7">
    <name type="scientific">Armadillidium nasatum</name>
    <dbReference type="NCBI Taxonomy" id="96803"/>
    <lineage>
        <taxon>Eukaryota</taxon>
        <taxon>Metazoa</taxon>
        <taxon>Ecdysozoa</taxon>
        <taxon>Arthropoda</taxon>
        <taxon>Crustacea</taxon>
        <taxon>Multicrustacea</taxon>
        <taxon>Malacostraca</taxon>
        <taxon>Eumalacostraca</taxon>
        <taxon>Peracarida</taxon>
        <taxon>Isopoda</taxon>
        <taxon>Oniscidea</taxon>
        <taxon>Crinocheta</taxon>
        <taxon>Armadillidiidae</taxon>
        <taxon>Armadillidium</taxon>
    </lineage>
</organism>
<gene>
    <name evidence="6" type="ORF">Anas_11682</name>
</gene>
<dbReference type="InterPro" id="IPR013177">
    <property type="entry name" value="Ribosomal_mS38_C"/>
</dbReference>
<dbReference type="SMART" id="SM01155">
    <property type="entry name" value="DUF1713"/>
    <property type="match status" value="1"/>
</dbReference>
<proteinExistence type="inferred from homology"/>
<reference evidence="6 7" key="1">
    <citation type="journal article" date="2019" name="PLoS Biol.">
        <title>Sex chromosomes control vertical transmission of feminizing Wolbachia symbionts in an isopod.</title>
        <authorList>
            <person name="Becking T."/>
            <person name="Chebbi M.A."/>
            <person name="Giraud I."/>
            <person name="Moumen B."/>
            <person name="Laverre T."/>
            <person name="Caubet Y."/>
            <person name="Peccoud J."/>
            <person name="Gilbert C."/>
            <person name="Cordaux R."/>
        </authorList>
    </citation>
    <scope>NUCLEOTIDE SEQUENCE [LARGE SCALE GENOMIC DNA]</scope>
    <source>
        <strain evidence="6">ANa2</strain>
        <tissue evidence="6">Whole body excluding digestive tract and cuticle</tissue>
    </source>
</reference>
<evidence type="ECO:0000313" key="6">
    <source>
        <dbReference type="EMBL" id="KAB7500332.1"/>
    </source>
</evidence>
<evidence type="ECO:0000256" key="4">
    <source>
        <dbReference type="ARBA" id="ARBA00035682"/>
    </source>
</evidence>
<evidence type="ECO:0000256" key="3">
    <source>
        <dbReference type="ARBA" id="ARBA00035647"/>
    </source>
</evidence>
<dbReference type="OrthoDB" id="6423950at2759"/>
<evidence type="ECO:0000256" key="2">
    <source>
        <dbReference type="ARBA" id="ARBA00023128"/>
    </source>
</evidence>
<keyword evidence="7" id="KW-1185">Reference proteome</keyword>
<dbReference type="EMBL" id="SEYY01014334">
    <property type="protein sequence ID" value="KAB7500332.1"/>
    <property type="molecule type" value="Genomic_DNA"/>
</dbReference>